<dbReference type="GO" id="GO:1902600">
    <property type="term" value="P:proton transmembrane transport"/>
    <property type="evidence" value="ECO:0007669"/>
    <property type="project" value="InterPro"/>
</dbReference>
<dbReference type="EMBL" id="LT670817">
    <property type="protein sequence ID" value="SHH02917.1"/>
    <property type="molecule type" value="Genomic_DNA"/>
</dbReference>
<evidence type="ECO:0000256" key="6">
    <source>
        <dbReference type="ARBA" id="ARBA00022989"/>
    </source>
</evidence>
<evidence type="ECO:0000256" key="9">
    <source>
        <dbReference type="SAM" id="Phobius"/>
    </source>
</evidence>
<dbReference type="Gene3D" id="1.20.1530.20">
    <property type="match status" value="1"/>
</dbReference>
<feature type="transmembrane region" description="Helical" evidence="9">
    <location>
        <begin position="284"/>
        <end position="306"/>
    </location>
</feature>
<keyword evidence="4" id="KW-1003">Cell membrane</keyword>
<dbReference type="Pfam" id="PF00999">
    <property type="entry name" value="Na_H_Exchanger"/>
    <property type="match status" value="1"/>
</dbReference>
<dbReference type="PANTHER" id="PTHR32507">
    <property type="entry name" value="NA(+)/H(+) ANTIPORTER 1"/>
    <property type="match status" value="1"/>
</dbReference>
<feature type="transmembrane region" description="Helical" evidence="9">
    <location>
        <begin position="376"/>
        <end position="396"/>
    </location>
</feature>
<evidence type="ECO:0000256" key="7">
    <source>
        <dbReference type="ARBA" id="ARBA00023065"/>
    </source>
</evidence>
<dbReference type="InterPro" id="IPR006153">
    <property type="entry name" value="Cation/H_exchanger_TM"/>
</dbReference>
<feature type="transmembrane region" description="Helical" evidence="9">
    <location>
        <begin position="63"/>
        <end position="81"/>
    </location>
</feature>
<evidence type="ECO:0000256" key="3">
    <source>
        <dbReference type="ARBA" id="ARBA00022449"/>
    </source>
</evidence>
<keyword evidence="8 9" id="KW-0472">Membrane</keyword>
<evidence type="ECO:0000313" key="11">
    <source>
        <dbReference type="EMBL" id="SHH02917.1"/>
    </source>
</evidence>
<evidence type="ECO:0000256" key="4">
    <source>
        <dbReference type="ARBA" id="ARBA00022475"/>
    </source>
</evidence>
<dbReference type="Proteomes" id="UP000189796">
    <property type="component" value="Chromosome I"/>
</dbReference>
<dbReference type="GO" id="GO:0005886">
    <property type="term" value="C:plasma membrane"/>
    <property type="evidence" value="ECO:0007669"/>
    <property type="project" value="UniProtKB-SubCell"/>
</dbReference>
<comment type="subcellular location">
    <subcellularLocation>
        <location evidence="1">Cell membrane</location>
        <topology evidence="1">Multi-pass membrane protein</topology>
    </subcellularLocation>
</comment>
<feature type="transmembrane region" description="Helical" evidence="9">
    <location>
        <begin position="93"/>
        <end position="120"/>
    </location>
</feature>
<organism evidence="11 12">
    <name type="scientific">Bradyrhizobium erythrophlei</name>
    <dbReference type="NCBI Taxonomy" id="1437360"/>
    <lineage>
        <taxon>Bacteria</taxon>
        <taxon>Pseudomonadati</taxon>
        <taxon>Pseudomonadota</taxon>
        <taxon>Alphaproteobacteria</taxon>
        <taxon>Hyphomicrobiales</taxon>
        <taxon>Nitrobacteraceae</taxon>
        <taxon>Bradyrhizobium</taxon>
    </lineage>
</organism>
<dbReference type="OrthoDB" id="570124at2"/>
<feature type="transmembrane region" description="Helical" evidence="9">
    <location>
        <begin position="39"/>
        <end position="57"/>
    </location>
</feature>
<keyword evidence="7" id="KW-0406">Ion transport</keyword>
<evidence type="ECO:0000313" key="12">
    <source>
        <dbReference type="Proteomes" id="UP000189796"/>
    </source>
</evidence>
<evidence type="ECO:0000256" key="5">
    <source>
        <dbReference type="ARBA" id="ARBA00022692"/>
    </source>
</evidence>
<evidence type="ECO:0000256" key="1">
    <source>
        <dbReference type="ARBA" id="ARBA00004651"/>
    </source>
</evidence>
<keyword evidence="5 9" id="KW-0812">Transmembrane</keyword>
<keyword evidence="2" id="KW-0813">Transport</keyword>
<dbReference type="AlphaFoldDB" id="A0A1M5PMH3"/>
<feature type="transmembrane region" description="Helical" evidence="9">
    <location>
        <begin position="239"/>
        <end position="263"/>
    </location>
</feature>
<feature type="transmembrane region" description="Helical" evidence="9">
    <location>
        <begin position="12"/>
        <end position="32"/>
    </location>
</feature>
<dbReference type="GO" id="GO:0015297">
    <property type="term" value="F:antiporter activity"/>
    <property type="evidence" value="ECO:0007669"/>
    <property type="project" value="UniProtKB-KW"/>
</dbReference>
<accession>A0A1M5PMH3</accession>
<feature type="transmembrane region" description="Helical" evidence="9">
    <location>
        <begin position="168"/>
        <end position="189"/>
    </location>
</feature>
<feature type="transmembrane region" description="Helical" evidence="9">
    <location>
        <begin position="312"/>
        <end position="337"/>
    </location>
</feature>
<feature type="transmembrane region" description="Helical" evidence="9">
    <location>
        <begin position="349"/>
        <end position="370"/>
    </location>
</feature>
<sequence length="415" mass="43838">MEASASLEIARHTLLSCGLILAVGTVAALLAQKIRIPDVAVFLVVGIAIGPQALRLIDIQAGSALNQIILLFGASYILFDGGASLRFHVLKQVWITIVVIATVGVLITAGITGLAAHYILGIPTLVALLLGATLASTDPATLVPIFRQIHIRDRVAQTVMSESAFNDAMAAIVTFGVLAVATGTGEFSLTNAAFDLLRQSVIGIVAGVALGYAAAFLIAHERWAFLAEYAPVVTLVAVIGAYFAASGLQASGFMAVFVFGIVLGNKEEFGFQMEAGGAQKLDEFVLTTAFIMRLFIFILLGAQVDFALMGQYWLGGIAVVAVLMLVARPATVFLCALPDRRARWSFAEMLFMCWTRETGVIPAALAGLLLGIKAPGAQMIASVTFIAILMTILIQAPTTQWLGRRLGLLEMKAGS</sequence>
<evidence type="ECO:0000259" key="10">
    <source>
        <dbReference type="Pfam" id="PF00999"/>
    </source>
</evidence>
<dbReference type="InterPro" id="IPR038770">
    <property type="entry name" value="Na+/solute_symporter_sf"/>
</dbReference>
<gene>
    <name evidence="11" type="ORF">SAMN05443248_3431</name>
</gene>
<evidence type="ECO:0000256" key="2">
    <source>
        <dbReference type="ARBA" id="ARBA00022448"/>
    </source>
</evidence>
<feature type="domain" description="Cation/H+ exchanger transmembrane" evidence="10">
    <location>
        <begin position="25"/>
        <end position="402"/>
    </location>
</feature>
<protein>
    <submittedName>
        <fullName evidence="11">Cell volume regulation protein A</fullName>
    </submittedName>
</protein>
<reference evidence="11 12" key="1">
    <citation type="submission" date="2016-11" db="EMBL/GenBank/DDBJ databases">
        <authorList>
            <person name="Jaros S."/>
            <person name="Januszkiewicz K."/>
            <person name="Wedrychowicz H."/>
        </authorList>
    </citation>
    <scope>NUCLEOTIDE SEQUENCE [LARGE SCALE GENOMIC DNA]</scope>
    <source>
        <strain evidence="11 12">GAS138</strain>
    </source>
</reference>
<dbReference type="RefSeq" id="WP_079602429.1">
    <property type="nucleotide sequence ID" value="NZ_LT670817.1"/>
</dbReference>
<feature type="transmembrane region" description="Helical" evidence="9">
    <location>
        <begin position="201"/>
        <end position="219"/>
    </location>
</feature>
<proteinExistence type="predicted"/>
<name>A0A1M5PMH3_9BRAD</name>
<keyword evidence="6 9" id="KW-1133">Transmembrane helix</keyword>
<keyword evidence="3" id="KW-0050">Antiport</keyword>
<dbReference type="PANTHER" id="PTHR32507:SF0">
    <property type="entry name" value="NA(+)_H(+) ANTIPORTER 2-RELATED"/>
    <property type="match status" value="1"/>
</dbReference>
<evidence type="ECO:0000256" key="8">
    <source>
        <dbReference type="ARBA" id="ARBA00023136"/>
    </source>
</evidence>